<evidence type="ECO:0000313" key="1">
    <source>
        <dbReference type="EMBL" id="ARN83137.1"/>
    </source>
</evidence>
<organism evidence="1 2">
    <name type="scientific">Methylocystis bryophila</name>
    <dbReference type="NCBI Taxonomy" id="655015"/>
    <lineage>
        <taxon>Bacteria</taxon>
        <taxon>Pseudomonadati</taxon>
        <taxon>Pseudomonadota</taxon>
        <taxon>Alphaproteobacteria</taxon>
        <taxon>Hyphomicrobiales</taxon>
        <taxon>Methylocystaceae</taxon>
        <taxon>Methylocystis</taxon>
    </lineage>
</organism>
<sequence length="64" mass="7377">MQPSWLSIHACAHRPNPEKEARAPVSSAAELFQRYGARVAIEVYGYDGREKLEFFNERHNSRSD</sequence>
<evidence type="ECO:0000313" key="2">
    <source>
        <dbReference type="Proteomes" id="UP000193978"/>
    </source>
</evidence>
<reference evidence="1 2" key="1">
    <citation type="submission" date="2017-02" db="EMBL/GenBank/DDBJ databases">
        <authorList>
            <person name="Peterson S.W."/>
        </authorList>
    </citation>
    <scope>NUCLEOTIDE SEQUENCE [LARGE SCALE GENOMIC DNA]</scope>
    <source>
        <strain evidence="1 2">S285</strain>
    </source>
</reference>
<dbReference type="RefSeq" id="WP_085773291.1">
    <property type="nucleotide sequence ID" value="NZ_AP027149.1"/>
</dbReference>
<dbReference type="KEGG" id="mbry:B1812_20975"/>
<dbReference type="EMBL" id="CP019948">
    <property type="protein sequence ID" value="ARN83137.1"/>
    <property type="molecule type" value="Genomic_DNA"/>
</dbReference>
<protein>
    <submittedName>
        <fullName evidence="1">Uncharacterized protein</fullName>
    </submittedName>
</protein>
<name>A0A1W6MZX2_9HYPH</name>
<keyword evidence="2" id="KW-1185">Reference proteome</keyword>
<accession>A0A1W6MZX2</accession>
<gene>
    <name evidence="1" type="ORF">B1812_20975</name>
</gene>
<dbReference type="AlphaFoldDB" id="A0A1W6MZX2"/>
<proteinExistence type="predicted"/>
<dbReference type="Proteomes" id="UP000193978">
    <property type="component" value="Chromosome"/>
</dbReference>